<dbReference type="SUPFAM" id="SSF54403">
    <property type="entry name" value="Cystatin/monellin"/>
    <property type="match status" value="1"/>
</dbReference>
<reference evidence="2 3" key="1">
    <citation type="submission" date="2024-04" db="EMBL/GenBank/DDBJ databases">
        <authorList>
            <person name="Fracassetti M."/>
        </authorList>
    </citation>
    <scope>NUCLEOTIDE SEQUENCE [LARGE SCALE GENOMIC DNA]</scope>
</reference>
<dbReference type="Gene3D" id="3.10.450.10">
    <property type="match status" value="1"/>
</dbReference>
<sequence>MNPDLPIPSLGYDPHPQTPLLPTDVSSSVVVESAPGSGSSSSETELESSPKRQKIDEDDGGDVKGSGGEEEEEWTQTMGKPLTRYPKTEEDEKKMWLFYDQVLASEGFDYVQQPPVDVVEYGVLRVNMKNAVWSKLVHECLDHVVDQMNKSPDGGWKLVAGDIVKANRRACQGCIFFITFKATNFADPKDAAEKEYEAQVYRNFTGECRTDLFSVKGQKEAIQERPNRWRMRMCYGCPCDGHCGCK</sequence>
<gene>
    <name evidence="2" type="ORF">LTRI10_LOCUS416</name>
</gene>
<feature type="region of interest" description="Disordered" evidence="1">
    <location>
        <begin position="1"/>
        <end position="86"/>
    </location>
</feature>
<dbReference type="PANTHER" id="PTHR31228:SF22">
    <property type="entry name" value="CYSTATIN_MONELLIN SUPERFAMILY PROTEIN"/>
    <property type="match status" value="1"/>
</dbReference>
<name>A0AAV2C7E6_9ROSI</name>
<dbReference type="EMBL" id="OZ034813">
    <property type="protein sequence ID" value="CAL1352449.1"/>
    <property type="molecule type" value="Genomic_DNA"/>
</dbReference>
<protein>
    <submittedName>
        <fullName evidence="2">Uncharacterized protein</fullName>
    </submittedName>
</protein>
<evidence type="ECO:0000313" key="3">
    <source>
        <dbReference type="Proteomes" id="UP001497516"/>
    </source>
</evidence>
<feature type="compositionally biased region" description="Low complexity" evidence="1">
    <location>
        <begin position="25"/>
        <end position="43"/>
    </location>
</feature>
<accession>A0AAV2C7E6</accession>
<dbReference type="AlphaFoldDB" id="A0AAV2C7E6"/>
<dbReference type="PANTHER" id="PTHR31228">
    <property type="entry name" value="CYSTATIN/MONELLIN SUPERFAMILY PROTEIN"/>
    <property type="match status" value="1"/>
</dbReference>
<evidence type="ECO:0000313" key="2">
    <source>
        <dbReference type="EMBL" id="CAL1352449.1"/>
    </source>
</evidence>
<dbReference type="InterPro" id="IPR046350">
    <property type="entry name" value="Cystatin_sf"/>
</dbReference>
<organism evidence="2 3">
    <name type="scientific">Linum trigynum</name>
    <dbReference type="NCBI Taxonomy" id="586398"/>
    <lineage>
        <taxon>Eukaryota</taxon>
        <taxon>Viridiplantae</taxon>
        <taxon>Streptophyta</taxon>
        <taxon>Embryophyta</taxon>
        <taxon>Tracheophyta</taxon>
        <taxon>Spermatophyta</taxon>
        <taxon>Magnoliopsida</taxon>
        <taxon>eudicotyledons</taxon>
        <taxon>Gunneridae</taxon>
        <taxon>Pentapetalae</taxon>
        <taxon>rosids</taxon>
        <taxon>fabids</taxon>
        <taxon>Malpighiales</taxon>
        <taxon>Linaceae</taxon>
        <taxon>Linum</taxon>
    </lineage>
</organism>
<keyword evidence="3" id="KW-1185">Reference proteome</keyword>
<evidence type="ECO:0000256" key="1">
    <source>
        <dbReference type="SAM" id="MobiDB-lite"/>
    </source>
</evidence>
<proteinExistence type="predicted"/>
<dbReference type="Proteomes" id="UP001497516">
    <property type="component" value="Chromosome 1"/>
</dbReference>